<protein>
    <submittedName>
        <fullName evidence="1">Uncharacterized protein</fullName>
    </submittedName>
</protein>
<reference evidence="1" key="1">
    <citation type="submission" date="2018-02" db="EMBL/GenBank/DDBJ databases">
        <title>Rhizophora mucronata_Transcriptome.</title>
        <authorList>
            <person name="Meera S.P."/>
            <person name="Sreeshan A."/>
            <person name="Augustine A."/>
        </authorList>
    </citation>
    <scope>NUCLEOTIDE SEQUENCE</scope>
    <source>
        <tissue evidence="1">Leaf</tissue>
    </source>
</reference>
<name>A0A2P2NNT5_RHIMU</name>
<sequence length="15" mass="1923">MTYYYDHVHRNLPTL</sequence>
<proteinExistence type="predicted"/>
<evidence type="ECO:0000313" key="1">
    <source>
        <dbReference type="EMBL" id="MBX44157.1"/>
    </source>
</evidence>
<accession>A0A2P2NNT5</accession>
<organism evidence="1">
    <name type="scientific">Rhizophora mucronata</name>
    <name type="common">Asiatic mangrove</name>
    <dbReference type="NCBI Taxonomy" id="61149"/>
    <lineage>
        <taxon>Eukaryota</taxon>
        <taxon>Viridiplantae</taxon>
        <taxon>Streptophyta</taxon>
        <taxon>Embryophyta</taxon>
        <taxon>Tracheophyta</taxon>
        <taxon>Spermatophyta</taxon>
        <taxon>Magnoliopsida</taxon>
        <taxon>eudicotyledons</taxon>
        <taxon>Gunneridae</taxon>
        <taxon>Pentapetalae</taxon>
        <taxon>rosids</taxon>
        <taxon>fabids</taxon>
        <taxon>Malpighiales</taxon>
        <taxon>Rhizophoraceae</taxon>
        <taxon>Rhizophora</taxon>
    </lineage>
</organism>
<dbReference type="EMBL" id="GGEC01063673">
    <property type="protein sequence ID" value="MBX44157.1"/>
    <property type="molecule type" value="Transcribed_RNA"/>
</dbReference>